<dbReference type="InterPro" id="IPR029030">
    <property type="entry name" value="Caspase-like_dom_sf"/>
</dbReference>
<dbReference type="Proteomes" id="UP001497392">
    <property type="component" value="Unassembled WGS sequence"/>
</dbReference>
<evidence type="ECO:0000256" key="2">
    <source>
        <dbReference type="SAM" id="MobiDB-lite"/>
    </source>
</evidence>
<name>A0ABP1FYX0_9CHLO</name>
<feature type="compositionally biased region" description="Pro residues" evidence="2">
    <location>
        <begin position="137"/>
        <end position="175"/>
    </location>
</feature>
<feature type="compositionally biased region" description="Gly residues" evidence="2">
    <location>
        <begin position="121"/>
        <end position="136"/>
    </location>
</feature>
<comment type="caution">
    <text evidence="4">The sequence shown here is derived from an EMBL/GenBank/DDBJ whole genome shotgun (WGS) entry which is preliminary data.</text>
</comment>
<feature type="compositionally biased region" description="Basic and acidic residues" evidence="2">
    <location>
        <begin position="61"/>
        <end position="88"/>
    </location>
</feature>
<dbReference type="PANTHER" id="PTHR48104:SF30">
    <property type="entry name" value="METACASPASE-1"/>
    <property type="match status" value="1"/>
</dbReference>
<evidence type="ECO:0000256" key="1">
    <source>
        <dbReference type="ARBA" id="ARBA00009005"/>
    </source>
</evidence>
<feature type="domain" description="Peptidase C14 caspase" evidence="3">
    <location>
        <begin position="211"/>
        <end position="448"/>
    </location>
</feature>
<dbReference type="SUPFAM" id="SSF52129">
    <property type="entry name" value="Caspase-like"/>
    <property type="match status" value="1"/>
</dbReference>
<keyword evidence="5" id="KW-1185">Reference proteome</keyword>
<dbReference type="PANTHER" id="PTHR48104">
    <property type="entry name" value="METACASPASE-4"/>
    <property type="match status" value="1"/>
</dbReference>
<sequence>MPPQGGFEHYAPAPYPPQPAPPTNTQQTAPAQDDASIDFSTLNIKQLQDHIRQHGGNPDDCNEKHELVKKASDMRDKAKEQKEPDHQRNYPNPGYGEAMPTNYQPPQNYGGYGGGPPPYGGQQGGWGGAPPQGGWGAPPPPANWGAPPPDYGGGYGPPPGQYGPPPGQWGGPPPQGQGYGAPPQNGYGAPPQNEYGRGEPQVSYGGAAAGRKKALICACNYKGSGNDLSGCINDAKCMQYMLTNRFGFKEENITVLLDDSSDPNLWPTGNNMRYHMRELVNGAQSGDSLLFHFSGHGSQTADWTGEEDDGMNETICPCDFQHAGQLVDNELNALLVNPLPHGVRLHAIIDACHSGSVMDLEFRCEFQGGQPVWTNEYSQQPRVWKGTNGGEAFQFGAARDAQTAADTSQLSGNVSTGAATFSFIQAVERVGTNISYGRLLDEMSRTLADMGHGGGAGSGQPLSDPFAGVGGLLGTLLGGSSMFQGPQQVQAQNQSPVLSANSCFDINRTLAI</sequence>
<dbReference type="InterPro" id="IPR050452">
    <property type="entry name" value="Metacaspase"/>
</dbReference>
<evidence type="ECO:0000259" key="3">
    <source>
        <dbReference type="Pfam" id="PF00656"/>
    </source>
</evidence>
<dbReference type="EMBL" id="CAXHTA020000010">
    <property type="protein sequence ID" value="CAL5224264.1"/>
    <property type="molecule type" value="Genomic_DNA"/>
</dbReference>
<feature type="region of interest" description="Disordered" evidence="2">
    <location>
        <begin position="1"/>
        <end position="200"/>
    </location>
</feature>
<organism evidence="4 5">
    <name type="scientific">Coccomyxa viridis</name>
    <dbReference type="NCBI Taxonomy" id="1274662"/>
    <lineage>
        <taxon>Eukaryota</taxon>
        <taxon>Viridiplantae</taxon>
        <taxon>Chlorophyta</taxon>
        <taxon>core chlorophytes</taxon>
        <taxon>Trebouxiophyceae</taxon>
        <taxon>Trebouxiophyceae incertae sedis</taxon>
        <taxon>Coccomyxaceae</taxon>
        <taxon>Coccomyxa</taxon>
    </lineage>
</organism>
<evidence type="ECO:0000313" key="5">
    <source>
        <dbReference type="Proteomes" id="UP001497392"/>
    </source>
</evidence>
<dbReference type="InterPro" id="IPR011600">
    <property type="entry name" value="Pept_C14_caspase"/>
</dbReference>
<gene>
    <name evidence="4" type="primary">g6922</name>
    <name evidence="4" type="ORF">VP750_LOCUS5923</name>
</gene>
<dbReference type="Gene3D" id="3.40.50.12660">
    <property type="match status" value="1"/>
</dbReference>
<evidence type="ECO:0000313" key="4">
    <source>
        <dbReference type="EMBL" id="CAL5224264.1"/>
    </source>
</evidence>
<proteinExistence type="inferred from homology"/>
<comment type="similarity">
    <text evidence="1">Belongs to the peptidase C14B family.</text>
</comment>
<reference evidence="4 5" key="1">
    <citation type="submission" date="2024-06" db="EMBL/GenBank/DDBJ databases">
        <authorList>
            <person name="Kraege A."/>
            <person name="Thomma B."/>
        </authorList>
    </citation>
    <scope>NUCLEOTIDE SEQUENCE [LARGE SCALE GENOMIC DNA]</scope>
</reference>
<feature type="compositionally biased region" description="Pro residues" evidence="2">
    <location>
        <begin position="13"/>
        <end position="22"/>
    </location>
</feature>
<accession>A0ABP1FYX0</accession>
<protein>
    <submittedName>
        <fullName evidence="4">G6922 protein</fullName>
    </submittedName>
</protein>
<dbReference type="Pfam" id="PF00656">
    <property type="entry name" value="Peptidase_C14"/>
    <property type="match status" value="1"/>
</dbReference>
<feature type="compositionally biased region" description="Low complexity" evidence="2">
    <location>
        <begin position="23"/>
        <end position="32"/>
    </location>
</feature>
<feature type="compositionally biased region" description="Low complexity" evidence="2">
    <location>
        <begin position="180"/>
        <end position="192"/>
    </location>
</feature>